<dbReference type="SMART" id="SM00847">
    <property type="entry name" value="HA2"/>
    <property type="match status" value="1"/>
</dbReference>
<evidence type="ECO:0000256" key="4">
    <source>
        <dbReference type="ARBA" id="ARBA00022840"/>
    </source>
</evidence>
<sequence>MMELWNDYKSLLNYVFFSSDDVIQKNTKEQADFWTFLEKYEKFKNRKKSQPEPSKLSTEKNEFDFPSVYNKRYKINFAINTTELKHRYKEYVSRRYDRSKDCKLSTDDLMEFKQILLYYLDFLQKQKFNKLTKLKEDQRNLPIKQYEDEIVYAVKTNQVVLVAGDTGCGKSTQVPQYLLRGGFSKIACTQPRRIACISLAKRVSYETLNEYRSDIAYQVRFETSKSKATRILFLTEGLLLRQFQSDPDLSMYDVIVVDEVHERHINGDFLLGVLKCLLEKRKDLKLVLMSATINIDLFTNYFRSAPVIQVPGRLFPIELQYLPHFVEKSERSGKAERLDPSPYLRVMQLIDKKFPSSERGDLLIFMSGMNEIASVVETAKEYALRTKRWIVLPLHSTLSIEEQEKIFDFPPEGVRKCIVSTNIAETSVTIDGVRFIADSGKVKEMTYDAQVKMERLQEFWISQASAEQRKGRAGRTGPGVCFRLYSDDDYGAFDQYSTPEIHRVPLDSLVLQMAGLGLRDPTLFPFIEPPQKANLVNAVYFLKAQNALTRDGELTAIGNMLSKLPVDICIGKMLIMGCLFSIVDPVLVIAAALSVQSPMTRKFGVADDTEHRRKEYFSPHGDPFTLLNIYDEWILVKSDRSANSKKWCKRRGFEEQRFYEISKLRNQFEGILRDHKLLKSNQDSTSSSSSKRSIEDRLERKRLAKLKHKHKTTGRRKKKMLKMDNQYGDVDYSDQESDSDEDENPKIDINDVEFKMKHNLMKLEASSKKNRRFTIRDINLLKLIISSGLFPQVVLPDEANQYRKQTEQVYHSKDKQFLTLHPTSVYSLQHDFLDSLYDEKKASNEATNKPSSSKKSEERGLLARELLVYVSLLETNKPYVVNAMKVQMLQTLFLLSNTIDTNSDFTKIVFNEWIELSFEGNDSSSEGKQSSKNASEELISNVVQLRKNWNDLLEQKLLLHECDDEKEEKSRRKRITELENEISFALAGFIDTKIDYNVRRLMSVEVKSMYVGHNPNTDSSNPPSSNKTPNTVKGGVFMTPYLTYGCLKDDLSSSVSAGEAEFLVQHYHCPKCGQHLICTVVERIQHDENCSVQANQEQSTSKNIETELEGEPEKPSNAKMFLCDICKEELFLTPIEILRHKKSHL</sequence>
<dbReference type="CDD" id="cd17979">
    <property type="entry name" value="DEXHc_DHX34"/>
    <property type="match status" value="1"/>
</dbReference>
<dbReference type="GO" id="GO:0004386">
    <property type="term" value="F:helicase activity"/>
    <property type="evidence" value="ECO:0007669"/>
    <property type="project" value="UniProtKB-KW"/>
</dbReference>
<dbReference type="InterPro" id="IPR011545">
    <property type="entry name" value="DEAD/DEAH_box_helicase_dom"/>
</dbReference>
<dbReference type="GeneID" id="136822484"/>
<dbReference type="OrthoDB" id="3363059at2759"/>
<dbReference type="EnsemblMetazoa" id="CLYHEMT020398.1">
    <property type="protein sequence ID" value="CLYHEMP020398.1"/>
    <property type="gene ID" value="CLYHEMG020398"/>
</dbReference>
<evidence type="ECO:0000259" key="7">
    <source>
        <dbReference type="PROSITE" id="PS51194"/>
    </source>
</evidence>
<feature type="region of interest" description="Disordered" evidence="5">
    <location>
        <begin position="702"/>
        <end position="747"/>
    </location>
</feature>
<dbReference type="RefSeq" id="XP_066934852.1">
    <property type="nucleotide sequence ID" value="XM_067078751.1"/>
</dbReference>
<dbReference type="Pfam" id="PF21010">
    <property type="entry name" value="HA2_C"/>
    <property type="match status" value="1"/>
</dbReference>
<keyword evidence="2" id="KW-0378">Hydrolase</keyword>
<dbReference type="GO" id="GO:0016787">
    <property type="term" value="F:hydrolase activity"/>
    <property type="evidence" value="ECO:0007669"/>
    <property type="project" value="UniProtKB-KW"/>
</dbReference>
<evidence type="ECO:0008006" key="10">
    <source>
        <dbReference type="Google" id="ProtNLM"/>
    </source>
</evidence>
<keyword evidence="3" id="KW-0347">Helicase</keyword>
<evidence type="ECO:0000256" key="5">
    <source>
        <dbReference type="SAM" id="MobiDB-lite"/>
    </source>
</evidence>
<dbReference type="PROSITE" id="PS51192">
    <property type="entry name" value="HELICASE_ATP_BIND_1"/>
    <property type="match status" value="1"/>
</dbReference>
<dbReference type="FunFam" id="3.40.50.300:FF:000540">
    <property type="entry name" value="probable ATP-dependent RNA helicase DHX34"/>
    <property type="match status" value="1"/>
</dbReference>
<organism evidence="8 9">
    <name type="scientific">Clytia hemisphaerica</name>
    <dbReference type="NCBI Taxonomy" id="252671"/>
    <lineage>
        <taxon>Eukaryota</taxon>
        <taxon>Metazoa</taxon>
        <taxon>Cnidaria</taxon>
        <taxon>Hydrozoa</taxon>
        <taxon>Hydroidolina</taxon>
        <taxon>Leptothecata</taxon>
        <taxon>Obeliida</taxon>
        <taxon>Clytiidae</taxon>
        <taxon>Clytia</taxon>
    </lineage>
</organism>
<dbReference type="Gene3D" id="1.20.120.1080">
    <property type="match status" value="1"/>
</dbReference>
<dbReference type="PANTHER" id="PTHR18934:SF221">
    <property type="entry name" value="ATP-DEPENDENT RNA HELICASE DHX34-RELATED"/>
    <property type="match status" value="1"/>
</dbReference>
<protein>
    <recommendedName>
        <fullName evidence="10">ATP-dependent RNA helicase DHX34</fullName>
    </recommendedName>
</protein>
<keyword evidence="1" id="KW-0547">Nucleotide-binding</keyword>
<evidence type="ECO:0000256" key="3">
    <source>
        <dbReference type="ARBA" id="ARBA00022806"/>
    </source>
</evidence>
<dbReference type="InterPro" id="IPR007502">
    <property type="entry name" value="Helicase-assoc_dom"/>
</dbReference>
<dbReference type="Pfam" id="PF00271">
    <property type="entry name" value="Helicase_C"/>
    <property type="match status" value="1"/>
</dbReference>
<keyword evidence="9" id="KW-1185">Reference proteome</keyword>
<name>A0A7M5XAZ5_9CNID</name>
<dbReference type="Pfam" id="PF24485">
    <property type="entry name" value="zf-C2H2_DHX34"/>
    <property type="match status" value="1"/>
</dbReference>
<feature type="region of interest" description="Disordered" evidence="5">
    <location>
        <begin position="1095"/>
        <end position="1115"/>
    </location>
</feature>
<evidence type="ECO:0000256" key="2">
    <source>
        <dbReference type="ARBA" id="ARBA00022801"/>
    </source>
</evidence>
<evidence type="ECO:0000313" key="8">
    <source>
        <dbReference type="EnsemblMetazoa" id="CLYHEMP020398.1"/>
    </source>
</evidence>
<dbReference type="AlphaFoldDB" id="A0A7M5XAZ5"/>
<feature type="compositionally biased region" description="Low complexity" evidence="5">
    <location>
        <begin position="1014"/>
        <end position="1031"/>
    </location>
</feature>
<accession>A0A7M5XAZ5</accession>
<dbReference type="InterPro" id="IPR014001">
    <property type="entry name" value="Helicase_ATP-bd"/>
</dbReference>
<dbReference type="InterPro" id="IPR056382">
    <property type="entry name" value="DHX34_Znf-C2H2"/>
</dbReference>
<dbReference type="Pfam" id="PF07717">
    <property type="entry name" value="OB_NTP_bind"/>
    <property type="match status" value="1"/>
</dbReference>
<dbReference type="SUPFAM" id="SSF52540">
    <property type="entry name" value="P-loop containing nucleoside triphosphate hydrolases"/>
    <property type="match status" value="1"/>
</dbReference>
<dbReference type="InterPro" id="IPR027417">
    <property type="entry name" value="P-loop_NTPase"/>
</dbReference>
<dbReference type="PROSITE" id="PS51194">
    <property type="entry name" value="HELICASE_CTER"/>
    <property type="match status" value="1"/>
</dbReference>
<feature type="domain" description="Helicase C-terminal" evidence="7">
    <location>
        <begin position="349"/>
        <end position="517"/>
    </location>
</feature>
<proteinExistence type="predicted"/>
<dbReference type="PANTHER" id="PTHR18934">
    <property type="entry name" value="ATP-DEPENDENT RNA HELICASE"/>
    <property type="match status" value="1"/>
</dbReference>
<dbReference type="GO" id="GO:0003723">
    <property type="term" value="F:RNA binding"/>
    <property type="evidence" value="ECO:0007669"/>
    <property type="project" value="TreeGrafter"/>
</dbReference>
<dbReference type="Gene3D" id="3.40.50.300">
    <property type="entry name" value="P-loop containing nucleotide triphosphate hydrolases"/>
    <property type="match status" value="2"/>
</dbReference>
<dbReference type="Pfam" id="PF00270">
    <property type="entry name" value="DEAD"/>
    <property type="match status" value="1"/>
</dbReference>
<reference evidence="8" key="1">
    <citation type="submission" date="2021-01" db="UniProtKB">
        <authorList>
            <consortium name="EnsemblMetazoa"/>
        </authorList>
    </citation>
    <scope>IDENTIFICATION</scope>
</reference>
<dbReference type="CDD" id="cd18791">
    <property type="entry name" value="SF2_C_RHA"/>
    <property type="match status" value="1"/>
</dbReference>
<dbReference type="SMART" id="SM00490">
    <property type="entry name" value="HELICc"/>
    <property type="match status" value="1"/>
</dbReference>
<evidence type="ECO:0000256" key="1">
    <source>
        <dbReference type="ARBA" id="ARBA00022741"/>
    </source>
</evidence>
<keyword evidence="4" id="KW-0067">ATP-binding</keyword>
<dbReference type="InterPro" id="IPR001650">
    <property type="entry name" value="Helicase_C-like"/>
</dbReference>
<feature type="region of interest" description="Disordered" evidence="5">
    <location>
        <begin position="1013"/>
        <end position="1032"/>
    </location>
</feature>
<feature type="domain" description="Helicase ATP-binding" evidence="6">
    <location>
        <begin position="151"/>
        <end position="311"/>
    </location>
</feature>
<dbReference type="GO" id="GO:0005524">
    <property type="term" value="F:ATP binding"/>
    <property type="evidence" value="ECO:0007669"/>
    <property type="project" value="UniProtKB-KW"/>
</dbReference>
<evidence type="ECO:0000259" key="6">
    <source>
        <dbReference type="PROSITE" id="PS51192"/>
    </source>
</evidence>
<dbReference type="SMART" id="SM00487">
    <property type="entry name" value="DEXDc"/>
    <property type="match status" value="1"/>
</dbReference>
<dbReference type="InterPro" id="IPR011709">
    <property type="entry name" value="DEAD-box_helicase_OB_fold"/>
</dbReference>
<dbReference type="Proteomes" id="UP000594262">
    <property type="component" value="Unplaced"/>
</dbReference>
<feature type="compositionally biased region" description="Acidic residues" evidence="5">
    <location>
        <begin position="731"/>
        <end position="743"/>
    </location>
</feature>
<dbReference type="FunFam" id="3.40.50.300:FF:000725">
    <property type="entry name" value="probable ATP-dependent RNA helicase DHX34"/>
    <property type="match status" value="1"/>
</dbReference>
<evidence type="ECO:0000313" key="9">
    <source>
        <dbReference type="Proteomes" id="UP000594262"/>
    </source>
</evidence>
<feature type="compositionally biased region" description="Basic residues" evidence="5">
    <location>
        <begin position="702"/>
        <end position="720"/>
    </location>
</feature>